<sequence>MTHEGEISVGIGFATGRRSFQSVLGTFIYHLEESGLLNNRNIHLNLLVAYDLTYSNTCRTDYTRIGKSVAEKLDHCYFIGEEDIRAAEDELAKKGVIPEDKKNICFGTGYARQRNSVVYTALKNGIDYLIFLDDDEYPMAVTESKDFLLWSGQHVLESHVKSLRTADITNGYHCGYITPIPYIEFDHILSEEDFKTFIEAMSNDVLNWETAKETMRSGGITYADKTILIEQKTSLAEEVNGAKFITGGNLGINLTSPERLFPFYNPPGARGEDTFLSTCLKDVNVKHIPSYTFHDGFAYYRHLLKGVLPNVLKPIDFGSEEVINRFYGACLGWTRYKPLYMYITRRSEFDAILDEMQEKMEQVLPKLCSYFNRPEFLGIAEELRKYRANAPRHFEEFEETKRLFERVKEYALGE</sequence>
<gene>
    <name evidence="1" type="ORF">H8693_04730</name>
</gene>
<reference evidence="1" key="1">
    <citation type="submission" date="2020-08" db="EMBL/GenBank/DDBJ databases">
        <title>Genome public.</title>
        <authorList>
            <person name="Liu C."/>
            <person name="Sun Q."/>
        </authorList>
    </citation>
    <scope>NUCLEOTIDE SEQUENCE</scope>
    <source>
        <strain evidence="1">NSJ-63</strain>
    </source>
</reference>
<dbReference type="RefSeq" id="WP_178621402.1">
    <property type="nucleotide sequence ID" value="NZ_JACRSS010000001.1"/>
</dbReference>
<proteinExistence type="predicted"/>
<accession>A0A926HVR6</accession>
<dbReference type="AlphaFoldDB" id="A0A926HVR6"/>
<protein>
    <submittedName>
        <fullName evidence="1">Uncharacterized protein</fullName>
    </submittedName>
</protein>
<comment type="caution">
    <text evidence="1">The sequence shown here is derived from an EMBL/GenBank/DDBJ whole genome shotgun (WGS) entry which is preliminary data.</text>
</comment>
<evidence type="ECO:0000313" key="1">
    <source>
        <dbReference type="EMBL" id="MBC8538234.1"/>
    </source>
</evidence>
<dbReference type="Proteomes" id="UP000617951">
    <property type="component" value="Unassembled WGS sequence"/>
</dbReference>
<organism evidence="1 2">
    <name type="scientific">Guopingia tenuis</name>
    <dbReference type="NCBI Taxonomy" id="2763656"/>
    <lineage>
        <taxon>Bacteria</taxon>
        <taxon>Bacillati</taxon>
        <taxon>Bacillota</taxon>
        <taxon>Clostridia</taxon>
        <taxon>Christensenellales</taxon>
        <taxon>Christensenellaceae</taxon>
        <taxon>Guopingia</taxon>
    </lineage>
</organism>
<name>A0A926HVR6_9FIRM</name>
<keyword evidence="2" id="KW-1185">Reference proteome</keyword>
<dbReference type="EMBL" id="JACRSS010000001">
    <property type="protein sequence ID" value="MBC8538234.1"/>
    <property type="molecule type" value="Genomic_DNA"/>
</dbReference>
<evidence type="ECO:0000313" key="2">
    <source>
        <dbReference type="Proteomes" id="UP000617951"/>
    </source>
</evidence>